<evidence type="ECO:0000256" key="6">
    <source>
        <dbReference type="ARBA" id="ARBA00038076"/>
    </source>
</evidence>
<evidence type="ECO:0000259" key="9">
    <source>
        <dbReference type="Pfam" id="PF12704"/>
    </source>
</evidence>
<feature type="transmembrane region" description="Helical" evidence="7">
    <location>
        <begin position="329"/>
        <end position="362"/>
    </location>
</feature>
<feature type="domain" description="ABC3 transporter permease C-terminal" evidence="8">
    <location>
        <begin position="287"/>
        <end position="400"/>
    </location>
</feature>
<proteinExistence type="inferred from homology"/>
<sequence length="407" mass="44408">MMNYKNLTKIATTALKRNKFRAFLTMLGIIIGVGSVIAMLSIGQASKKSIREEMADMGTNMIMVMPGQQRRGGVMMGNSDAKSLTLKDVEAIKKEAKYITDISPQVSTSGQAVNGNNNWPTSVYGANAAYLDIRKYEIEDGRVFTEKEIKSLAKVCVVGQTVIENIFSDGKDPIGQTIRFAGIPLKVIGVLKEKGQNGMGMDQDDLIIAPYTSVQRRMLAISHIQSIYASAVSEEQSDAAIEEVETILRRQHQLKEGADDDFDVRLQAEMVQMVSSVSDMLSLLLGSIAGISLLVGGIGIMNIMFVSVTERTKEIGLRMSVGGRGIDILMQFLFEAVLLSILGGIIGILFGVAISYIATYFLNMPFVVMTQAIALSFLVCSFIGIFFGWYPARKASGLNPIDALRHE</sequence>
<comment type="caution">
    <text evidence="10">The sequence shown here is derived from an EMBL/GenBank/DDBJ whole genome shotgun (WGS) entry which is preliminary data.</text>
</comment>
<evidence type="ECO:0000313" key="10">
    <source>
        <dbReference type="EMBL" id="MCY1723053.1"/>
    </source>
</evidence>
<evidence type="ECO:0000256" key="4">
    <source>
        <dbReference type="ARBA" id="ARBA00022989"/>
    </source>
</evidence>
<feature type="transmembrane region" description="Helical" evidence="7">
    <location>
        <begin position="280"/>
        <end position="308"/>
    </location>
</feature>
<evidence type="ECO:0000256" key="2">
    <source>
        <dbReference type="ARBA" id="ARBA00022475"/>
    </source>
</evidence>
<organism evidence="10 11">
    <name type="scientific">Draconibacterium aestuarii</name>
    <dbReference type="NCBI Taxonomy" id="2998507"/>
    <lineage>
        <taxon>Bacteria</taxon>
        <taxon>Pseudomonadati</taxon>
        <taxon>Bacteroidota</taxon>
        <taxon>Bacteroidia</taxon>
        <taxon>Marinilabiliales</taxon>
        <taxon>Prolixibacteraceae</taxon>
        <taxon>Draconibacterium</taxon>
    </lineage>
</organism>
<dbReference type="GO" id="GO:0022857">
    <property type="term" value="F:transmembrane transporter activity"/>
    <property type="evidence" value="ECO:0007669"/>
    <property type="project" value="TreeGrafter"/>
</dbReference>
<evidence type="ECO:0000256" key="7">
    <source>
        <dbReference type="SAM" id="Phobius"/>
    </source>
</evidence>
<evidence type="ECO:0000256" key="5">
    <source>
        <dbReference type="ARBA" id="ARBA00023136"/>
    </source>
</evidence>
<comment type="similarity">
    <text evidence="6">Belongs to the ABC-4 integral membrane protein family.</text>
</comment>
<evidence type="ECO:0000256" key="1">
    <source>
        <dbReference type="ARBA" id="ARBA00004651"/>
    </source>
</evidence>
<dbReference type="AlphaFoldDB" id="A0A9X3FI10"/>
<dbReference type="Pfam" id="PF12704">
    <property type="entry name" value="MacB_PCD"/>
    <property type="match status" value="1"/>
</dbReference>
<keyword evidence="5 7" id="KW-0472">Membrane</keyword>
<dbReference type="PANTHER" id="PTHR30572">
    <property type="entry name" value="MEMBRANE COMPONENT OF TRANSPORTER-RELATED"/>
    <property type="match status" value="1"/>
</dbReference>
<comment type="subcellular location">
    <subcellularLocation>
        <location evidence="1">Cell membrane</location>
        <topology evidence="1">Multi-pass membrane protein</topology>
    </subcellularLocation>
</comment>
<gene>
    <name evidence="10" type="ORF">OU798_22080</name>
</gene>
<protein>
    <submittedName>
        <fullName evidence="10">ABC transporter permease</fullName>
    </submittedName>
</protein>
<dbReference type="GO" id="GO:0005886">
    <property type="term" value="C:plasma membrane"/>
    <property type="evidence" value="ECO:0007669"/>
    <property type="project" value="UniProtKB-SubCell"/>
</dbReference>
<dbReference type="InterPro" id="IPR025857">
    <property type="entry name" value="MacB_PCD"/>
</dbReference>
<name>A0A9X3FI10_9BACT</name>
<keyword evidence="11" id="KW-1185">Reference proteome</keyword>
<evidence type="ECO:0000313" key="11">
    <source>
        <dbReference type="Proteomes" id="UP001145087"/>
    </source>
</evidence>
<feature type="transmembrane region" description="Helical" evidence="7">
    <location>
        <begin position="20"/>
        <end position="42"/>
    </location>
</feature>
<accession>A0A9X3FI10</accession>
<keyword evidence="3 7" id="KW-0812">Transmembrane</keyword>
<dbReference type="RefSeq" id="WP_343335378.1">
    <property type="nucleotide sequence ID" value="NZ_JAPOHD010000066.1"/>
</dbReference>
<reference evidence="10" key="1">
    <citation type="submission" date="2022-11" db="EMBL/GenBank/DDBJ databases">
        <title>Marilongibacter aestuarii gen. nov., sp. nov., isolated from tidal flat sediment.</title>
        <authorList>
            <person name="Jiayan W."/>
        </authorList>
    </citation>
    <scope>NUCLEOTIDE SEQUENCE</scope>
    <source>
        <strain evidence="10">Z1-6</strain>
    </source>
</reference>
<evidence type="ECO:0000259" key="8">
    <source>
        <dbReference type="Pfam" id="PF02687"/>
    </source>
</evidence>
<dbReference type="InterPro" id="IPR003838">
    <property type="entry name" value="ABC3_permease_C"/>
</dbReference>
<dbReference type="InterPro" id="IPR050250">
    <property type="entry name" value="Macrolide_Exporter_MacB"/>
</dbReference>
<dbReference type="PANTHER" id="PTHR30572:SF4">
    <property type="entry name" value="ABC TRANSPORTER PERMEASE YTRF"/>
    <property type="match status" value="1"/>
</dbReference>
<dbReference type="Proteomes" id="UP001145087">
    <property type="component" value="Unassembled WGS sequence"/>
</dbReference>
<feature type="domain" description="MacB-like periplasmic core" evidence="9">
    <location>
        <begin position="23"/>
        <end position="246"/>
    </location>
</feature>
<evidence type="ECO:0000256" key="3">
    <source>
        <dbReference type="ARBA" id="ARBA00022692"/>
    </source>
</evidence>
<dbReference type="EMBL" id="JAPOHD010000066">
    <property type="protein sequence ID" value="MCY1723053.1"/>
    <property type="molecule type" value="Genomic_DNA"/>
</dbReference>
<keyword evidence="4 7" id="KW-1133">Transmembrane helix</keyword>
<feature type="transmembrane region" description="Helical" evidence="7">
    <location>
        <begin position="368"/>
        <end position="390"/>
    </location>
</feature>
<dbReference type="Pfam" id="PF02687">
    <property type="entry name" value="FtsX"/>
    <property type="match status" value="1"/>
</dbReference>
<keyword evidence="2" id="KW-1003">Cell membrane</keyword>